<dbReference type="Gene3D" id="1.20.120.530">
    <property type="entry name" value="GntR ligand-binding domain-like"/>
    <property type="match status" value="1"/>
</dbReference>
<evidence type="ECO:0000256" key="1">
    <source>
        <dbReference type="ARBA" id="ARBA00023015"/>
    </source>
</evidence>
<dbReference type="SMART" id="SM00345">
    <property type="entry name" value="HTH_GNTR"/>
    <property type="match status" value="2"/>
</dbReference>
<dbReference type="Proteomes" id="UP000248021">
    <property type="component" value="Unassembled WGS sequence"/>
</dbReference>
<protein>
    <submittedName>
        <fullName evidence="5">DNA-binding GntR family transcriptional regulator</fullName>
    </submittedName>
</protein>
<dbReference type="InterPro" id="IPR000524">
    <property type="entry name" value="Tscrpt_reg_HTH_GntR"/>
</dbReference>
<dbReference type="InterPro" id="IPR011711">
    <property type="entry name" value="GntR_C"/>
</dbReference>
<dbReference type="GO" id="GO:0003700">
    <property type="term" value="F:DNA-binding transcription factor activity"/>
    <property type="evidence" value="ECO:0007669"/>
    <property type="project" value="InterPro"/>
</dbReference>
<dbReference type="PROSITE" id="PS50949">
    <property type="entry name" value="HTH_GNTR"/>
    <property type="match status" value="1"/>
</dbReference>
<reference evidence="5 6" key="1">
    <citation type="submission" date="2018-05" db="EMBL/GenBank/DDBJ databases">
        <title>Genomic Encyclopedia of Type Strains, Phase IV (KMG-IV): sequencing the most valuable type-strain genomes for metagenomic binning, comparative biology and taxonomic classification.</title>
        <authorList>
            <person name="Goeker M."/>
        </authorList>
    </citation>
    <scope>NUCLEOTIDE SEQUENCE [LARGE SCALE GENOMIC DNA]</scope>
    <source>
        <strain evidence="5 6">DSM 6462</strain>
    </source>
</reference>
<accession>A0A2V3U7J5</accession>
<proteinExistence type="predicted"/>
<keyword evidence="1" id="KW-0805">Transcription regulation</keyword>
<dbReference type="PANTHER" id="PTHR43537">
    <property type="entry name" value="TRANSCRIPTIONAL REGULATOR, GNTR FAMILY"/>
    <property type="match status" value="1"/>
</dbReference>
<dbReference type="GO" id="GO:0003677">
    <property type="term" value="F:DNA binding"/>
    <property type="evidence" value="ECO:0007669"/>
    <property type="project" value="UniProtKB-KW"/>
</dbReference>
<dbReference type="InterPro" id="IPR036388">
    <property type="entry name" value="WH-like_DNA-bd_sf"/>
</dbReference>
<evidence type="ECO:0000256" key="2">
    <source>
        <dbReference type="ARBA" id="ARBA00023125"/>
    </source>
</evidence>
<dbReference type="AlphaFoldDB" id="A0A2V3U7J5"/>
<dbReference type="RefSeq" id="WP_110374793.1">
    <property type="nucleotide sequence ID" value="NZ_JAHBRY010000001.1"/>
</dbReference>
<keyword evidence="3" id="KW-0804">Transcription</keyword>
<comment type="caution">
    <text evidence="5">The sequence shown here is derived from an EMBL/GenBank/DDBJ whole genome shotgun (WGS) entry which is preliminary data.</text>
</comment>
<evidence type="ECO:0000313" key="6">
    <source>
        <dbReference type="Proteomes" id="UP000248021"/>
    </source>
</evidence>
<dbReference type="SUPFAM" id="SSF48008">
    <property type="entry name" value="GntR ligand-binding domain-like"/>
    <property type="match status" value="1"/>
</dbReference>
<dbReference type="SUPFAM" id="SSF46785">
    <property type="entry name" value="Winged helix' DNA-binding domain"/>
    <property type="match status" value="2"/>
</dbReference>
<dbReference type="SMART" id="SM00895">
    <property type="entry name" value="FCD"/>
    <property type="match status" value="1"/>
</dbReference>
<dbReference type="PANTHER" id="PTHR43537:SF5">
    <property type="entry name" value="UXU OPERON TRANSCRIPTIONAL REGULATOR"/>
    <property type="match status" value="1"/>
</dbReference>
<sequence length="307" mass="34616">MSPQASPLQTRILSQLQTRFSGAQVVGQRLNEVDIAEWLGVSRTPVREVLRALERQGTLVYEPRRGYEIVQPLDPETGSGADGDELLDERVMREMALGTLKSVISERALLKRFAVPRGFLNSTLRRLMRDQLVEPSPGRGWVFADIGPDALRDGYRFRQIVEPAAILCDDYAVDRKTLDALDRDHAAAIESINAMEQRALFELDARFHRVIAAGAGSRQLDDVIRRQNNIRRVADYISFVRPERIRQSLIEHRGIIAALLDNRRQHAAMLMRLHLEVSADETFAHLNHDLERIRARGSLSSPADSAG</sequence>
<evidence type="ECO:0000313" key="5">
    <source>
        <dbReference type="EMBL" id="PXW58700.1"/>
    </source>
</evidence>
<dbReference type="Gene3D" id="1.10.10.10">
    <property type="entry name" value="Winged helix-like DNA-binding domain superfamily/Winged helix DNA-binding domain"/>
    <property type="match status" value="2"/>
</dbReference>
<gene>
    <name evidence="5" type="ORF">C7450_10546</name>
</gene>
<keyword evidence="6" id="KW-1185">Reference proteome</keyword>
<name>A0A2V3U7J5_9HYPH</name>
<evidence type="ECO:0000259" key="4">
    <source>
        <dbReference type="PROSITE" id="PS50949"/>
    </source>
</evidence>
<dbReference type="InterPro" id="IPR008920">
    <property type="entry name" value="TF_FadR/GntR_C"/>
</dbReference>
<dbReference type="Pfam" id="PF00392">
    <property type="entry name" value="GntR"/>
    <property type="match status" value="1"/>
</dbReference>
<dbReference type="EMBL" id="QJJK01000005">
    <property type="protein sequence ID" value="PXW58700.1"/>
    <property type="molecule type" value="Genomic_DNA"/>
</dbReference>
<dbReference type="InterPro" id="IPR036390">
    <property type="entry name" value="WH_DNA-bd_sf"/>
</dbReference>
<dbReference type="Pfam" id="PF07729">
    <property type="entry name" value="FCD"/>
    <property type="match status" value="1"/>
</dbReference>
<keyword evidence="2 5" id="KW-0238">DNA-binding</keyword>
<organism evidence="5 6">
    <name type="scientific">Chelatococcus asaccharovorans</name>
    <dbReference type="NCBI Taxonomy" id="28210"/>
    <lineage>
        <taxon>Bacteria</taxon>
        <taxon>Pseudomonadati</taxon>
        <taxon>Pseudomonadota</taxon>
        <taxon>Alphaproteobacteria</taxon>
        <taxon>Hyphomicrobiales</taxon>
        <taxon>Chelatococcaceae</taxon>
        <taxon>Chelatococcus</taxon>
    </lineage>
</organism>
<evidence type="ECO:0000256" key="3">
    <source>
        <dbReference type="ARBA" id="ARBA00023163"/>
    </source>
</evidence>
<feature type="domain" description="HTH gntR-type" evidence="4">
    <location>
        <begin position="6"/>
        <end position="72"/>
    </location>
</feature>
<dbReference type="OrthoDB" id="7005926at2"/>